<evidence type="ECO:0000313" key="3">
    <source>
        <dbReference type="EMBL" id="MEJ2903395.1"/>
    </source>
</evidence>
<keyword evidence="1" id="KW-0732">Signal</keyword>
<reference evidence="3 4" key="1">
    <citation type="submission" date="2024-03" db="EMBL/GenBank/DDBJ databases">
        <title>Sequence of Lycoming College Course Isolates.</title>
        <authorList>
            <person name="Plotts O."/>
            <person name="Newman J."/>
        </authorList>
    </citation>
    <scope>NUCLEOTIDE SEQUENCE [LARGE SCALE GENOMIC DNA]</scope>
    <source>
        <strain evidence="3 4">CJB-3</strain>
    </source>
</reference>
<dbReference type="Pfam" id="PF11827">
    <property type="entry name" value="DUF3347"/>
    <property type="match status" value="1"/>
</dbReference>
<dbReference type="Proteomes" id="UP001378956">
    <property type="component" value="Unassembled WGS sequence"/>
</dbReference>
<name>A0ABU8NMB7_9SPHI</name>
<protein>
    <submittedName>
        <fullName evidence="3">DUF3347 domain-containing protein</fullName>
    </submittedName>
</protein>
<gene>
    <name evidence="3" type="ORF">WAE58_13210</name>
</gene>
<evidence type="ECO:0000259" key="2">
    <source>
        <dbReference type="Pfam" id="PF11827"/>
    </source>
</evidence>
<dbReference type="PROSITE" id="PS51257">
    <property type="entry name" value="PROKAR_LIPOPROTEIN"/>
    <property type="match status" value="1"/>
</dbReference>
<feature type="domain" description="DUF3347" evidence="2">
    <location>
        <begin position="53"/>
        <end position="145"/>
    </location>
</feature>
<evidence type="ECO:0000256" key="1">
    <source>
        <dbReference type="SAM" id="SignalP"/>
    </source>
</evidence>
<feature type="signal peptide" evidence="1">
    <location>
        <begin position="1"/>
        <end position="21"/>
    </location>
</feature>
<evidence type="ECO:0000313" key="4">
    <source>
        <dbReference type="Proteomes" id="UP001378956"/>
    </source>
</evidence>
<comment type="caution">
    <text evidence="3">The sequence shown here is derived from an EMBL/GenBank/DDBJ whole genome shotgun (WGS) entry which is preliminary data.</text>
</comment>
<dbReference type="RefSeq" id="WP_172659942.1">
    <property type="nucleotide sequence ID" value="NZ_CBFGNQ010000001.1"/>
</dbReference>
<feature type="chain" id="PRO_5046512937" evidence="1">
    <location>
        <begin position="22"/>
        <end position="190"/>
    </location>
</feature>
<sequence>MKTLIYSSVFSLLFLAACSNGSNKTKSTTSEDATVTTAVASGSSEKGTSTAAVLASYLKLKNAFTNDNDKDAAAAGNEMVTAFASFDKKSLTPEQDKAYTDIYDDAKEHAEHIGANVGNIAHQREHFDMLSKDMYDLVKLLGANQSLYVDHCPMYNNNKGAIWLSEVKDIKNPYLGKAMPTCGTVKEELK</sequence>
<keyword evidence="4" id="KW-1185">Reference proteome</keyword>
<proteinExistence type="predicted"/>
<dbReference type="InterPro" id="IPR021782">
    <property type="entry name" value="DUF3347"/>
</dbReference>
<accession>A0ABU8NMB7</accession>
<organism evidence="3 4">
    <name type="scientific">Pedobacter panaciterrae</name>
    <dbReference type="NCBI Taxonomy" id="363849"/>
    <lineage>
        <taxon>Bacteria</taxon>
        <taxon>Pseudomonadati</taxon>
        <taxon>Bacteroidota</taxon>
        <taxon>Sphingobacteriia</taxon>
        <taxon>Sphingobacteriales</taxon>
        <taxon>Sphingobacteriaceae</taxon>
        <taxon>Pedobacter</taxon>
    </lineage>
</organism>
<dbReference type="EMBL" id="JBBEUB010000004">
    <property type="protein sequence ID" value="MEJ2903395.1"/>
    <property type="molecule type" value="Genomic_DNA"/>
</dbReference>